<name>A0A3M7PCT3_BRAPC</name>
<dbReference type="EMBL" id="REGN01012117">
    <property type="protein sequence ID" value="RMZ96524.1"/>
    <property type="molecule type" value="Genomic_DNA"/>
</dbReference>
<proteinExistence type="predicted"/>
<dbReference type="AlphaFoldDB" id="A0A3M7PCT3"/>
<keyword evidence="2" id="KW-1185">Reference proteome</keyword>
<protein>
    <submittedName>
        <fullName evidence="1">Uncharacterized protein</fullName>
    </submittedName>
</protein>
<organism evidence="1 2">
    <name type="scientific">Brachionus plicatilis</name>
    <name type="common">Marine rotifer</name>
    <name type="synonym">Brachionus muelleri</name>
    <dbReference type="NCBI Taxonomy" id="10195"/>
    <lineage>
        <taxon>Eukaryota</taxon>
        <taxon>Metazoa</taxon>
        <taxon>Spiralia</taxon>
        <taxon>Gnathifera</taxon>
        <taxon>Rotifera</taxon>
        <taxon>Eurotatoria</taxon>
        <taxon>Monogononta</taxon>
        <taxon>Pseudotrocha</taxon>
        <taxon>Ploima</taxon>
        <taxon>Brachionidae</taxon>
        <taxon>Brachionus</taxon>
    </lineage>
</organism>
<evidence type="ECO:0000313" key="2">
    <source>
        <dbReference type="Proteomes" id="UP000276133"/>
    </source>
</evidence>
<comment type="caution">
    <text evidence="1">The sequence shown here is derived from an EMBL/GenBank/DDBJ whole genome shotgun (WGS) entry which is preliminary data.</text>
</comment>
<sequence>MAHDITMFIKEKIYLNHFLPKKISEYHIIPRNSINVSNGNILYPRELKLITVQNNKKEEANFIIYLFNCPIFNRTVLEFLHEYFNEMKGLFRKMFTNQKFKTSFIDLMQEKKSILFDPVHLIIKI</sequence>
<reference evidence="1 2" key="1">
    <citation type="journal article" date="2018" name="Sci. Rep.">
        <title>Genomic signatures of local adaptation to the degree of environmental predictability in rotifers.</title>
        <authorList>
            <person name="Franch-Gras L."/>
            <person name="Hahn C."/>
            <person name="Garcia-Roger E.M."/>
            <person name="Carmona M.J."/>
            <person name="Serra M."/>
            <person name="Gomez A."/>
        </authorList>
    </citation>
    <scope>NUCLEOTIDE SEQUENCE [LARGE SCALE GENOMIC DNA]</scope>
    <source>
        <strain evidence="1">HYR1</strain>
    </source>
</reference>
<evidence type="ECO:0000313" key="1">
    <source>
        <dbReference type="EMBL" id="RMZ96524.1"/>
    </source>
</evidence>
<accession>A0A3M7PCT3</accession>
<dbReference type="Proteomes" id="UP000276133">
    <property type="component" value="Unassembled WGS sequence"/>
</dbReference>
<gene>
    <name evidence="1" type="ORF">BpHYR1_008770</name>
</gene>